<keyword evidence="5" id="KW-1185">Reference proteome</keyword>
<name>A0A1I4YPT3_9GAMM</name>
<keyword evidence="1" id="KW-1003">Cell membrane</keyword>
<gene>
    <name evidence="4" type="ORF">SAMN05216289_1191</name>
</gene>
<feature type="transmembrane region" description="Helical" evidence="2">
    <location>
        <begin position="12"/>
        <end position="31"/>
    </location>
</feature>
<keyword evidence="1" id="KW-1208">Phospholipid metabolism</keyword>
<dbReference type="PANTHER" id="PTHR36305">
    <property type="entry name" value="PHOSPHATIDYLGLYCEROPHOSPHATASE A"/>
    <property type="match status" value="1"/>
</dbReference>
<sequence length="162" mass="17673">MKLDREQRRAVLGHPAGWIASGFGSGLSRYAPGTAGSAAALIPWLGLRELPIVAVVAIIAVAFAIGVWASNVVIGRLRISDPGVIVCDEFVGQWITLLPLLIWPVHWVWLLVGFFLFRLFDVWKPWPCSWADRHVKGGFGVMLDDALAGIYAAMALALVTRI</sequence>
<dbReference type="EMBL" id="FOVF01000019">
    <property type="protein sequence ID" value="SFN39977.1"/>
    <property type="molecule type" value="Genomic_DNA"/>
</dbReference>
<comment type="cofactor">
    <cofactor evidence="1">
        <name>Mg(2+)</name>
        <dbReference type="ChEBI" id="CHEBI:18420"/>
    </cofactor>
</comment>
<keyword evidence="1" id="KW-0479">Metal-binding</keyword>
<dbReference type="GO" id="GO:0046872">
    <property type="term" value="F:metal ion binding"/>
    <property type="evidence" value="ECO:0007669"/>
    <property type="project" value="UniProtKB-KW"/>
</dbReference>
<reference evidence="4 5" key="1">
    <citation type="submission" date="2016-10" db="EMBL/GenBank/DDBJ databases">
        <authorList>
            <person name="de Groot N.N."/>
        </authorList>
    </citation>
    <scope>NUCLEOTIDE SEQUENCE [LARGE SCALE GENOMIC DNA]</scope>
    <source>
        <strain evidence="4 5">CGMCC 1.7659</strain>
    </source>
</reference>
<proteinExistence type="predicted"/>
<feature type="transmembrane region" description="Helical" evidence="2">
    <location>
        <begin position="51"/>
        <end position="74"/>
    </location>
</feature>
<comment type="catalytic activity">
    <reaction evidence="1">
        <text>a 1,2-diacyl-sn-glycero-3-phospho-(1'-sn-glycero-3'-phosphate) + H2O = a 1,2-diacyl-sn-glycero-3-phospho-(1'-sn-glycerol) + phosphate</text>
        <dbReference type="Rhea" id="RHEA:33751"/>
        <dbReference type="ChEBI" id="CHEBI:15377"/>
        <dbReference type="ChEBI" id="CHEBI:43474"/>
        <dbReference type="ChEBI" id="CHEBI:60110"/>
        <dbReference type="ChEBI" id="CHEBI:64716"/>
        <dbReference type="EC" id="3.1.3.27"/>
    </reaction>
</comment>
<dbReference type="Pfam" id="PF04608">
    <property type="entry name" value="PgpA"/>
    <property type="match status" value="1"/>
</dbReference>
<dbReference type="STRING" id="578942.SAMN05216289_1191"/>
<dbReference type="UniPathway" id="UPA00084">
    <property type="reaction ID" value="UER00504"/>
</dbReference>
<dbReference type="InterPro" id="IPR026037">
    <property type="entry name" value="PgpA"/>
</dbReference>
<evidence type="ECO:0000256" key="1">
    <source>
        <dbReference type="PIRNR" id="PIRNR006162"/>
    </source>
</evidence>
<dbReference type="Proteomes" id="UP000198575">
    <property type="component" value="Unassembled WGS sequence"/>
</dbReference>
<keyword evidence="1 2" id="KW-0472">Membrane</keyword>
<dbReference type="GO" id="GO:0009395">
    <property type="term" value="P:phospholipid catabolic process"/>
    <property type="evidence" value="ECO:0007669"/>
    <property type="project" value="UniProtKB-KW"/>
</dbReference>
<evidence type="ECO:0000313" key="4">
    <source>
        <dbReference type="EMBL" id="SFN39977.1"/>
    </source>
</evidence>
<protein>
    <recommendedName>
        <fullName evidence="1">Phosphatidylglycerophosphatase A</fullName>
        <ecNumber evidence="1">3.1.3.27</ecNumber>
    </recommendedName>
    <alternativeName>
        <fullName evidence="1">Phosphatidylglycerolphosphate phosphatase A</fullName>
    </alternativeName>
</protein>
<dbReference type="GO" id="GO:0005886">
    <property type="term" value="C:plasma membrane"/>
    <property type="evidence" value="ECO:0007669"/>
    <property type="project" value="UniProtKB-SubCell"/>
</dbReference>
<dbReference type="PIRSF" id="PIRSF006162">
    <property type="entry name" value="PgpA"/>
    <property type="match status" value="1"/>
</dbReference>
<keyword evidence="1 2" id="KW-0812">Transmembrane</keyword>
<keyword evidence="1" id="KW-0443">Lipid metabolism</keyword>
<dbReference type="EC" id="3.1.3.27" evidence="1"/>
<dbReference type="CDD" id="cd06971">
    <property type="entry name" value="PgpA"/>
    <property type="match status" value="1"/>
</dbReference>
<keyword evidence="1" id="KW-0442">Lipid degradation</keyword>
<dbReference type="InterPro" id="IPR007686">
    <property type="entry name" value="YutG/PgpA"/>
</dbReference>
<keyword evidence="1" id="KW-0460">Magnesium</keyword>
<keyword evidence="1" id="KW-0997">Cell inner membrane</keyword>
<keyword evidence="1" id="KW-0378">Hydrolase</keyword>
<dbReference type="SUPFAM" id="SSF101307">
    <property type="entry name" value="YutG-like"/>
    <property type="match status" value="1"/>
</dbReference>
<dbReference type="OrthoDB" id="9804091at2"/>
<keyword evidence="1" id="KW-0595">Phospholipid degradation</keyword>
<dbReference type="GO" id="GO:0008962">
    <property type="term" value="F:phosphatidylglycerophosphatase activity"/>
    <property type="evidence" value="ECO:0007669"/>
    <property type="project" value="UniProtKB-EC"/>
</dbReference>
<dbReference type="RefSeq" id="WP_092408582.1">
    <property type="nucleotide sequence ID" value="NZ_FOVF01000019.1"/>
</dbReference>
<feature type="domain" description="YutG/PgpA" evidence="3">
    <location>
        <begin position="18"/>
        <end position="159"/>
    </location>
</feature>
<comment type="subcellular location">
    <subcellularLocation>
        <location evidence="1">Cell inner membrane</location>
        <topology evidence="1">Multi-pass membrane protein</topology>
    </subcellularLocation>
</comment>
<dbReference type="GO" id="GO:0006655">
    <property type="term" value="P:phosphatidylglycerol biosynthetic process"/>
    <property type="evidence" value="ECO:0007669"/>
    <property type="project" value="UniProtKB-UniPathway"/>
</dbReference>
<comment type="pathway">
    <text evidence="1">Phospholipid metabolism; phosphatidylglycerol biosynthesis; phosphatidylglycerol from CDP-diacylglycerol: step 2/2.</text>
</comment>
<dbReference type="PANTHER" id="PTHR36305:SF1">
    <property type="entry name" value="PHOSPHATIDYLGLYCEROPHOSPHATASE A"/>
    <property type="match status" value="1"/>
</dbReference>
<accession>A0A1I4YPT3</accession>
<feature type="transmembrane region" description="Helical" evidence="2">
    <location>
        <begin position="137"/>
        <end position="159"/>
    </location>
</feature>
<dbReference type="InterPro" id="IPR036681">
    <property type="entry name" value="PgpA-like_sf"/>
</dbReference>
<comment type="function">
    <text evidence="1">Lipid phosphatase which dephosphorylates phosphatidylglycerophosphate (PGP) to phosphatidylglycerol (PG).</text>
</comment>
<evidence type="ECO:0000256" key="2">
    <source>
        <dbReference type="SAM" id="Phobius"/>
    </source>
</evidence>
<keyword evidence="2" id="KW-1133">Transmembrane helix</keyword>
<organism evidence="4 5">
    <name type="scientific">Dokdonella immobilis</name>
    <dbReference type="NCBI Taxonomy" id="578942"/>
    <lineage>
        <taxon>Bacteria</taxon>
        <taxon>Pseudomonadati</taxon>
        <taxon>Pseudomonadota</taxon>
        <taxon>Gammaproteobacteria</taxon>
        <taxon>Lysobacterales</taxon>
        <taxon>Rhodanobacteraceae</taxon>
        <taxon>Dokdonella</taxon>
    </lineage>
</organism>
<evidence type="ECO:0000313" key="5">
    <source>
        <dbReference type="Proteomes" id="UP000198575"/>
    </source>
</evidence>
<feature type="transmembrane region" description="Helical" evidence="2">
    <location>
        <begin position="94"/>
        <end position="117"/>
    </location>
</feature>
<dbReference type="AlphaFoldDB" id="A0A1I4YPT3"/>
<evidence type="ECO:0000259" key="3">
    <source>
        <dbReference type="Pfam" id="PF04608"/>
    </source>
</evidence>